<feature type="transmembrane region" description="Helical" evidence="1">
    <location>
        <begin position="47"/>
        <end position="73"/>
    </location>
</feature>
<evidence type="ECO:0000256" key="1">
    <source>
        <dbReference type="SAM" id="Phobius"/>
    </source>
</evidence>
<dbReference type="OrthoDB" id="2973393at2759"/>
<keyword evidence="1" id="KW-0472">Membrane</keyword>
<protein>
    <recommendedName>
        <fullName evidence="2">DUF6535 domain-containing protein</fullName>
    </recommendedName>
</protein>
<sequence length="82" mass="9717">KIRMYLYDGIDDFKMNRIVRVIPTLLHISLFLFYAGVIAFFHDISRIIYILHIAMLSSVLMVYVVITFLPLFYRRSPFSTPL</sequence>
<evidence type="ECO:0000313" key="3">
    <source>
        <dbReference type="EMBL" id="TFK35732.1"/>
    </source>
</evidence>
<feature type="non-terminal residue" evidence="3">
    <location>
        <position position="1"/>
    </location>
</feature>
<keyword evidence="1" id="KW-0812">Transmembrane</keyword>
<accession>A0A5C3LSH9</accession>
<dbReference type="EMBL" id="ML213619">
    <property type="protein sequence ID" value="TFK35732.1"/>
    <property type="molecule type" value="Genomic_DNA"/>
</dbReference>
<feature type="transmembrane region" description="Helical" evidence="1">
    <location>
        <begin position="21"/>
        <end position="41"/>
    </location>
</feature>
<evidence type="ECO:0000313" key="4">
    <source>
        <dbReference type="Proteomes" id="UP000308652"/>
    </source>
</evidence>
<dbReference type="AlphaFoldDB" id="A0A5C3LSH9"/>
<gene>
    <name evidence="3" type="ORF">BDQ12DRAFT_587585</name>
</gene>
<feature type="domain" description="DUF6535" evidence="2">
    <location>
        <begin position="2"/>
        <end position="41"/>
    </location>
</feature>
<keyword evidence="4" id="KW-1185">Reference proteome</keyword>
<dbReference type="InterPro" id="IPR045338">
    <property type="entry name" value="DUF6535"/>
</dbReference>
<feature type="non-terminal residue" evidence="3">
    <location>
        <position position="82"/>
    </location>
</feature>
<dbReference type="Proteomes" id="UP000308652">
    <property type="component" value="Unassembled WGS sequence"/>
</dbReference>
<dbReference type="Pfam" id="PF20153">
    <property type="entry name" value="DUF6535"/>
    <property type="match status" value="1"/>
</dbReference>
<keyword evidence="1" id="KW-1133">Transmembrane helix</keyword>
<name>A0A5C3LSH9_9AGAR</name>
<evidence type="ECO:0000259" key="2">
    <source>
        <dbReference type="Pfam" id="PF20153"/>
    </source>
</evidence>
<organism evidence="3 4">
    <name type="scientific">Crucibulum laeve</name>
    <dbReference type="NCBI Taxonomy" id="68775"/>
    <lineage>
        <taxon>Eukaryota</taxon>
        <taxon>Fungi</taxon>
        <taxon>Dikarya</taxon>
        <taxon>Basidiomycota</taxon>
        <taxon>Agaricomycotina</taxon>
        <taxon>Agaricomycetes</taxon>
        <taxon>Agaricomycetidae</taxon>
        <taxon>Agaricales</taxon>
        <taxon>Agaricineae</taxon>
        <taxon>Nidulariaceae</taxon>
        <taxon>Crucibulum</taxon>
    </lineage>
</organism>
<proteinExistence type="predicted"/>
<reference evidence="3 4" key="1">
    <citation type="journal article" date="2019" name="Nat. Ecol. Evol.">
        <title>Megaphylogeny resolves global patterns of mushroom evolution.</title>
        <authorList>
            <person name="Varga T."/>
            <person name="Krizsan K."/>
            <person name="Foldi C."/>
            <person name="Dima B."/>
            <person name="Sanchez-Garcia M."/>
            <person name="Sanchez-Ramirez S."/>
            <person name="Szollosi G.J."/>
            <person name="Szarkandi J.G."/>
            <person name="Papp V."/>
            <person name="Albert L."/>
            <person name="Andreopoulos W."/>
            <person name="Angelini C."/>
            <person name="Antonin V."/>
            <person name="Barry K.W."/>
            <person name="Bougher N.L."/>
            <person name="Buchanan P."/>
            <person name="Buyck B."/>
            <person name="Bense V."/>
            <person name="Catcheside P."/>
            <person name="Chovatia M."/>
            <person name="Cooper J."/>
            <person name="Damon W."/>
            <person name="Desjardin D."/>
            <person name="Finy P."/>
            <person name="Geml J."/>
            <person name="Haridas S."/>
            <person name="Hughes K."/>
            <person name="Justo A."/>
            <person name="Karasinski D."/>
            <person name="Kautmanova I."/>
            <person name="Kiss B."/>
            <person name="Kocsube S."/>
            <person name="Kotiranta H."/>
            <person name="LaButti K.M."/>
            <person name="Lechner B.E."/>
            <person name="Liimatainen K."/>
            <person name="Lipzen A."/>
            <person name="Lukacs Z."/>
            <person name="Mihaltcheva S."/>
            <person name="Morgado L.N."/>
            <person name="Niskanen T."/>
            <person name="Noordeloos M.E."/>
            <person name="Ohm R.A."/>
            <person name="Ortiz-Santana B."/>
            <person name="Ovrebo C."/>
            <person name="Racz N."/>
            <person name="Riley R."/>
            <person name="Savchenko A."/>
            <person name="Shiryaev A."/>
            <person name="Soop K."/>
            <person name="Spirin V."/>
            <person name="Szebenyi C."/>
            <person name="Tomsovsky M."/>
            <person name="Tulloss R.E."/>
            <person name="Uehling J."/>
            <person name="Grigoriev I.V."/>
            <person name="Vagvolgyi C."/>
            <person name="Papp T."/>
            <person name="Martin F.M."/>
            <person name="Miettinen O."/>
            <person name="Hibbett D.S."/>
            <person name="Nagy L.G."/>
        </authorList>
    </citation>
    <scope>NUCLEOTIDE SEQUENCE [LARGE SCALE GENOMIC DNA]</scope>
    <source>
        <strain evidence="3 4">CBS 166.37</strain>
    </source>
</reference>